<dbReference type="Proteomes" id="UP000273643">
    <property type="component" value="Unassembled WGS sequence"/>
</dbReference>
<reference evidence="1 2" key="1">
    <citation type="submission" date="2018-11" db="EMBL/GenBank/DDBJ databases">
        <title>Genomic Encyclopedia of Type Strains, Phase IV (KMG-IV): sequencing the most valuable type-strain genomes for metagenomic binning, comparative biology and taxonomic classification.</title>
        <authorList>
            <person name="Goeker M."/>
        </authorList>
    </citation>
    <scope>NUCLEOTIDE SEQUENCE [LARGE SCALE GENOMIC DNA]</scope>
    <source>
        <strain evidence="1 2">DSM 16974</strain>
    </source>
</reference>
<dbReference type="RefSeq" id="WP_123639455.1">
    <property type="nucleotide sequence ID" value="NZ_RJUK01000003.1"/>
</dbReference>
<accession>A0A3N1NZP9</accession>
<dbReference type="AlphaFoldDB" id="A0A3N1NZP9"/>
<keyword evidence="2" id="KW-1185">Reference proteome</keyword>
<protein>
    <recommendedName>
        <fullName evidence="3">Anti-sigma factor RsiW</fullName>
    </recommendedName>
</protein>
<gene>
    <name evidence="1" type="ORF">EDC38_3120</name>
</gene>
<dbReference type="OrthoDB" id="5702699at2"/>
<name>A0A3N1NZP9_9GAMM</name>
<dbReference type="EMBL" id="RJUK01000003">
    <property type="protein sequence ID" value="ROQ18146.1"/>
    <property type="molecule type" value="Genomic_DNA"/>
</dbReference>
<sequence length="194" mass="20580">MKDIDEQLNLWANGRLPEAERHALEQKMADDPALAREAEFLKALRSTVQSEPATGPGELGLARLQKAIRAEQEEAPVVLPRRNFWRPVAIAASVIVAVQAALLLGPEPWDDGSAVDMAPASGEEAPQGPRVQMVFDPAATMADVQTAVLSVNGSIVSGPSAQGIIQLGLPEDASIEAAVDALRAYDFVDEVIAP</sequence>
<comment type="caution">
    <text evidence="1">The sequence shown here is derived from an EMBL/GenBank/DDBJ whole genome shotgun (WGS) entry which is preliminary data.</text>
</comment>
<organism evidence="1 2">
    <name type="scientific">Marinimicrobium koreense</name>
    <dbReference type="NCBI Taxonomy" id="306545"/>
    <lineage>
        <taxon>Bacteria</taxon>
        <taxon>Pseudomonadati</taxon>
        <taxon>Pseudomonadota</taxon>
        <taxon>Gammaproteobacteria</taxon>
        <taxon>Cellvibrionales</taxon>
        <taxon>Cellvibrionaceae</taxon>
        <taxon>Marinimicrobium</taxon>
    </lineage>
</organism>
<evidence type="ECO:0000313" key="1">
    <source>
        <dbReference type="EMBL" id="ROQ18146.1"/>
    </source>
</evidence>
<proteinExistence type="predicted"/>
<evidence type="ECO:0000313" key="2">
    <source>
        <dbReference type="Proteomes" id="UP000273643"/>
    </source>
</evidence>
<evidence type="ECO:0008006" key="3">
    <source>
        <dbReference type="Google" id="ProtNLM"/>
    </source>
</evidence>